<dbReference type="GO" id="GO:0004399">
    <property type="term" value="F:histidinol dehydrogenase activity"/>
    <property type="evidence" value="ECO:0007669"/>
    <property type="project" value="InterPro"/>
</dbReference>
<feature type="binding site" evidence="8">
    <location>
        <position position="407"/>
    </location>
    <ligand>
        <name>substrate</name>
    </ligand>
</feature>
<dbReference type="InterPro" id="IPR022695">
    <property type="entry name" value="Histidinol_DH_monofunct"/>
</dbReference>
<dbReference type="AlphaFoldDB" id="A0A423K043"/>
<organism evidence="11 12">
    <name type="scientific">Pseudomonas frederiksbergensis</name>
    <dbReference type="NCBI Taxonomy" id="104087"/>
    <lineage>
        <taxon>Bacteria</taxon>
        <taxon>Pseudomonadati</taxon>
        <taxon>Pseudomonadota</taxon>
        <taxon>Gammaproteobacteria</taxon>
        <taxon>Pseudomonadales</taxon>
        <taxon>Pseudomonadaceae</taxon>
        <taxon>Pseudomonas</taxon>
    </lineage>
</organism>
<evidence type="ECO:0000313" key="11">
    <source>
        <dbReference type="EMBL" id="RON43576.1"/>
    </source>
</evidence>
<dbReference type="CDD" id="cd06572">
    <property type="entry name" value="Histidinol_dh"/>
    <property type="match status" value="1"/>
</dbReference>
<feature type="binding site" evidence="7">
    <location>
        <position position="121"/>
    </location>
    <ligand>
        <name>NAD(+)</name>
        <dbReference type="ChEBI" id="CHEBI:57540"/>
    </ligand>
</feature>
<feature type="active site" description="Proton acceptor" evidence="6">
    <location>
        <position position="318"/>
    </location>
</feature>
<feature type="binding site" evidence="8">
    <location>
        <position position="412"/>
    </location>
    <ligand>
        <name>substrate</name>
    </ligand>
</feature>
<evidence type="ECO:0000256" key="9">
    <source>
        <dbReference type="PIRSR" id="PIRSR000099-4"/>
    </source>
</evidence>
<dbReference type="PIRSF" id="PIRSF000099">
    <property type="entry name" value="Histidinol_dh"/>
    <property type="match status" value="1"/>
</dbReference>
<dbReference type="GO" id="GO:0005829">
    <property type="term" value="C:cytosol"/>
    <property type="evidence" value="ECO:0007669"/>
    <property type="project" value="TreeGrafter"/>
</dbReference>
<evidence type="ECO:0000256" key="2">
    <source>
        <dbReference type="ARBA" id="ARBA00022723"/>
    </source>
</evidence>
<gene>
    <name evidence="11" type="ORF">BK666_21150</name>
</gene>
<dbReference type="EMBL" id="MOBQ01000024">
    <property type="protein sequence ID" value="RON43576.1"/>
    <property type="molecule type" value="Genomic_DNA"/>
</dbReference>
<feature type="binding site" evidence="9">
    <location>
        <position position="250"/>
    </location>
    <ligand>
        <name>Zn(2+)</name>
        <dbReference type="ChEBI" id="CHEBI:29105"/>
    </ligand>
</feature>
<feature type="binding site" evidence="7">
    <location>
        <position position="205"/>
    </location>
    <ligand>
        <name>NAD(+)</name>
        <dbReference type="ChEBI" id="CHEBI:57540"/>
    </ligand>
</feature>
<dbReference type="GO" id="GO:0051287">
    <property type="term" value="F:NAD binding"/>
    <property type="evidence" value="ECO:0007669"/>
    <property type="project" value="InterPro"/>
</dbReference>
<feature type="binding site" evidence="8">
    <location>
        <position position="319"/>
    </location>
    <ligand>
        <name>substrate</name>
    </ligand>
</feature>
<dbReference type="Gene3D" id="3.40.50.1980">
    <property type="entry name" value="Nitrogenase molybdenum iron protein domain"/>
    <property type="match status" value="2"/>
</dbReference>
<dbReference type="GO" id="GO:0000105">
    <property type="term" value="P:L-histidine biosynthetic process"/>
    <property type="evidence" value="ECO:0007669"/>
    <property type="project" value="InterPro"/>
</dbReference>
<evidence type="ECO:0000256" key="3">
    <source>
        <dbReference type="ARBA" id="ARBA00022833"/>
    </source>
</evidence>
<dbReference type="SUPFAM" id="SSF53720">
    <property type="entry name" value="ALDH-like"/>
    <property type="match status" value="1"/>
</dbReference>
<dbReference type="Gene3D" id="1.20.5.1300">
    <property type="match status" value="1"/>
</dbReference>
<feature type="binding site" evidence="8">
    <location>
        <position position="253"/>
    </location>
    <ligand>
        <name>substrate</name>
    </ligand>
</feature>
<reference evidence="11 12" key="1">
    <citation type="submission" date="2016-10" db="EMBL/GenBank/DDBJ databases">
        <title>Comparative genome analysis of multiple Pseudomonas spp. focuses on biocontrol and plant growth promoting traits.</title>
        <authorList>
            <person name="Tao X.-Y."/>
            <person name="Taylor C.G."/>
        </authorList>
    </citation>
    <scope>NUCLEOTIDE SEQUENCE [LARGE SCALE GENOMIC DNA]</scope>
    <source>
        <strain evidence="11 12">37A10</strain>
    </source>
</reference>
<dbReference type="PANTHER" id="PTHR21256:SF14">
    <property type="entry name" value="HISTIDINOL DEHYDROGENASE"/>
    <property type="match status" value="1"/>
</dbReference>
<keyword evidence="3 9" id="KW-0862">Zinc</keyword>
<keyword evidence="4 5" id="KW-0560">Oxidoreductase</keyword>
<sequence>MIRYLKKSKPVEAQAEIASQVRDTVEQIIANIARNGDAAVREYSRQFDQWAPTSFRLTDAEIAACVASLSEQEIGDIKFAQAQVRRFAEVQKASMHDVEVETLPGVILGHRNIAVNSVACYIPGGKYPLLASAHMSVLTAKVAGVKRVVAAAPPFDGKPHPAIVTAMYLAGADEIYCVGGVQAIAAFALGTDTFKAVDMIVGPGNAYVAEAKRQLFGKIGIDLIAGPTETLVIADDSSDVEIIAADLLGQAEHGVNSPAVFLTNSPALAEALPAEIERQLAILSTAPVASIAWRDYGEIILCDTVDELVQEADRIASEHVQVMTREPLYFLEHMTNYGALFLGERTNVSYGDKVIGTNHTLPTTGTARYTGGLWVGKFIKTCTYQRVLTDEASVLVGEYCSRLCGMEGFAGHKEQADIRIRRYKKTA</sequence>
<name>A0A423K043_9PSED</name>
<dbReference type="InterPro" id="IPR012131">
    <property type="entry name" value="Hstdl_DH"/>
</dbReference>
<comment type="cofactor">
    <cofactor evidence="9">
        <name>Zn(2+)</name>
        <dbReference type="ChEBI" id="CHEBI:29105"/>
    </cofactor>
    <text evidence="9">Binds 1 zinc ion per subunit.</text>
</comment>
<feature type="binding site" evidence="9">
    <location>
        <position position="253"/>
    </location>
    <ligand>
        <name>Zn(2+)</name>
        <dbReference type="ChEBI" id="CHEBI:29105"/>
    </ligand>
</feature>
<dbReference type="PROSITE" id="PS00611">
    <property type="entry name" value="HISOL_DEHYDROGENASE"/>
    <property type="match status" value="1"/>
</dbReference>
<proteinExistence type="inferred from homology"/>
<feature type="active site" description="Proton acceptor" evidence="6">
    <location>
        <position position="319"/>
    </location>
</feature>
<dbReference type="FunFam" id="3.40.50.1980:FF:000026">
    <property type="entry name" value="Histidinol dehydrogenase"/>
    <property type="match status" value="1"/>
</dbReference>
<dbReference type="OrthoDB" id="9805269at2"/>
<feature type="binding site" evidence="8">
    <location>
        <position position="228"/>
    </location>
    <ligand>
        <name>substrate</name>
    </ligand>
</feature>
<evidence type="ECO:0000256" key="6">
    <source>
        <dbReference type="PIRSR" id="PIRSR000099-1"/>
    </source>
</evidence>
<feature type="binding site" evidence="9">
    <location>
        <position position="352"/>
    </location>
    <ligand>
        <name>Zn(2+)</name>
        <dbReference type="ChEBI" id="CHEBI:29105"/>
    </ligand>
</feature>
<feature type="binding site" evidence="9">
    <location>
        <position position="412"/>
    </location>
    <ligand>
        <name>Zn(2+)</name>
        <dbReference type="ChEBI" id="CHEBI:29105"/>
    </ligand>
</feature>
<evidence type="ECO:0000256" key="8">
    <source>
        <dbReference type="PIRSR" id="PIRSR000099-3"/>
    </source>
</evidence>
<comment type="caution">
    <text evidence="11">The sequence shown here is derived from an EMBL/GenBank/DDBJ whole genome shotgun (WGS) entry which is preliminary data.</text>
</comment>
<dbReference type="InterPro" id="IPR001692">
    <property type="entry name" value="Histidinol_DH_CS"/>
</dbReference>
<dbReference type="PANTHER" id="PTHR21256">
    <property type="entry name" value="HISTIDINOL DEHYDROGENASE HDH"/>
    <property type="match status" value="1"/>
</dbReference>
<dbReference type="GO" id="GO:0046872">
    <property type="term" value="F:metal ion binding"/>
    <property type="evidence" value="ECO:0007669"/>
    <property type="project" value="UniProtKB-KW"/>
</dbReference>
<protein>
    <submittedName>
        <fullName evidence="11">Histidinol dehydrogenase</fullName>
    </submittedName>
</protein>
<keyword evidence="7" id="KW-0520">NAD</keyword>
<dbReference type="Pfam" id="PF00815">
    <property type="entry name" value="Histidinol_dh"/>
    <property type="match status" value="1"/>
</dbReference>
<dbReference type="PRINTS" id="PR00083">
    <property type="entry name" value="HOLDHDRGNASE"/>
</dbReference>
<comment type="similarity">
    <text evidence="1 5 10">Belongs to the histidinol dehydrogenase family.</text>
</comment>
<dbReference type="FunFam" id="3.40.50.1980:FF:000001">
    <property type="entry name" value="Histidinol dehydrogenase"/>
    <property type="match status" value="1"/>
</dbReference>
<feature type="binding site" evidence="7">
    <location>
        <position position="182"/>
    </location>
    <ligand>
        <name>NAD(+)</name>
        <dbReference type="ChEBI" id="CHEBI:57540"/>
    </ligand>
</feature>
<evidence type="ECO:0000313" key="12">
    <source>
        <dbReference type="Proteomes" id="UP000285349"/>
    </source>
</evidence>
<dbReference type="Proteomes" id="UP000285349">
    <property type="component" value="Unassembled WGS sequence"/>
</dbReference>
<keyword evidence="2 9" id="KW-0479">Metal-binding</keyword>
<accession>A0A423K043</accession>
<evidence type="ECO:0000256" key="1">
    <source>
        <dbReference type="ARBA" id="ARBA00010178"/>
    </source>
</evidence>
<evidence type="ECO:0000256" key="4">
    <source>
        <dbReference type="ARBA" id="ARBA00023002"/>
    </source>
</evidence>
<dbReference type="RefSeq" id="WP_123512796.1">
    <property type="nucleotide sequence ID" value="NZ_MOBQ01000024.1"/>
</dbReference>
<feature type="binding site" evidence="8">
    <location>
        <position position="352"/>
    </location>
    <ligand>
        <name>substrate</name>
    </ligand>
</feature>
<dbReference type="InterPro" id="IPR016161">
    <property type="entry name" value="Ald_DH/histidinol_DH"/>
</dbReference>
<dbReference type="NCBIfam" id="TIGR00069">
    <property type="entry name" value="hisD"/>
    <property type="match status" value="1"/>
</dbReference>
<evidence type="ECO:0000256" key="7">
    <source>
        <dbReference type="PIRSR" id="PIRSR000099-2"/>
    </source>
</evidence>
<evidence type="ECO:0000256" key="10">
    <source>
        <dbReference type="RuleBase" id="RU004175"/>
    </source>
</evidence>
<feature type="binding site" evidence="8">
    <location>
        <position position="250"/>
    </location>
    <ligand>
        <name>substrate</name>
    </ligand>
</feature>
<evidence type="ECO:0000256" key="5">
    <source>
        <dbReference type="PIRNR" id="PIRNR000099"/>
    </source>
</evidence>